<name>A0A5B7DYE6_PORTR</name>
<evidence type="ECO:0000256" key="1">
    <source>
        <dbReference type="SAM" id="MobiDB-lite"/>
    </source>
</evidence>
<dbReference type="AlphaFoldDB" id="A0A5B7DYE6"/>
<protein>
    <submittedName>
        <fullName evidence="2">Uncharacterized protein</fullName>
    </submittedName>
</protein>
<feature type="compositionally biased region" description="Low complexity" evidence="1">
    <location>
        <begin position="8"/>
        <end position="26"/>
    </location>
</feature>
<feature type="region of interest" description="Disordered" evidence="1">
    <location>
        <begin position="1"/>
        <end position="44"/>
    </location>
</feature>
<dbReference type="EMBL" id="VSRR010001552">
    <property type="protein sequence ID" value="MPC26077.1"/>
    <property type="molecule type" value="Genomic_DNA"/>
</dbReference>
<reference evidence="2 3" key="1">
    <citation type="submission" date="2019-05" db="EMBL/GenBank/DDBJ databases">
        <title>Another draft genome of Portunus trituberculatus and its Hox gene families provides insights of decapod evolution.</title>
        <authorList>
            <person name="Jeong J.-H."/>
            <person name="Song I."/>
            <person name="Kim S."/>
            <person name="Choi T."/>
            <person name="Kim D."/>
            <person name="Ryu S."/>
            <person name="Kim W."/>
        </authorList>
    </citation>
    <scope>NUCLEOTIDE SEQUENCE [LARGE SCALE GENOMIC DNA]</scope>
    <source>
        <tissue evidence="2">Muscle</tissue>
    </source>
</reference>
<gene>
    <name evidence="2" type="ORF">E2C01_019208</name>
</gene>
<evidence type="ECO:0000313" key="3">
    <source>
        <dbReference type="Proteomes" id="UP000324222"/>
    </source>
</evidence>
<sequence>MPMDSGKTTTTTTTTTTTITTTTTTTSKTSDEQNAVKENKNLATTRRSLVRPAVTENIASSHSLLLLAEEYRQKTSPLIARGASERCKRDETTKRKDRLRKCRKKRKKIREENRRDE</sequence>
<feature type="compositionally biased region" description="Basic residues" evidence="1">
    <location>
        <begin position="95"/>
        <end position="108"/>
    </location>
</feature>
<feature type="compositionally biased region" description="Basic and acidic residues" evidence="1">
    <location>
        <begin position="29"/>
        <end position="40"/>
    </location>
</feature>
<proteinExistence type="predicted"/>
<accession>A0A5B7DYE6</accession>
<feature type="compositionally biased region" description="Basic and acidic residues" evidence="1">
    <location>
        <begin position="84"/>
        <end position="94"/>
    </location>
</feature>
<keyword evidence="3" id="KW-1185">Reference proteome</keyword>
<comment type="caution">
    <text evidence="2">The sequence shown here is derived from an EMBL/GenBank/DDBJ whole genome shotgun (WGS) entry which is preliminary data.</text>
</comment>
<dbReference type="Proteomes" id="UP000324222">
    <property type="component" value="Unassembled WGS sequence"/>
</dbReference>
<evidence type="ECO:0000313" key="2">
    <source>
        <dbReference type="EMBL" id="MPC26077.1"/>
    </source>
</evidence>
<feature type="region of interest" description="Disordered" evidence="1">
    <location>
        <begin position="84"/>
        <end position="117"/>
    </location>
</feature>
<organism evidence="2 3">
    <name type="scientific">Portunus trituberculatus</name>
    <name type="common">Swimming crab</name>
    <name type="synonym">Neptunus trituberculatus</name>
    <dbReference type="NCBI Taxonomy" id="210409"/>
    <lineage>
        <taxon>Eukaryota</taxon>
        <taxon>Metazoa</taxon>
        <taxon>Ecdysozoa</taxon>
        <taxon>Arthropoda</taxon>
        <taxon>Crustacea</taxon>
        <taxon>Multicrustacea</taxon>
        <taxon>Malacostraca</taxon>
        <taxon>Eumalacostraca</taxon>
        <taxon>Eucarida</taxon>
        <taxon>Decapoda</taxon>
        <taxon>Pleocyemata</taxon>
        <taxon>Brachyura</taxon>
        <taxon>Eubrachyura</taxon>
        <taxon>Portunoidea</taxon>
        <taxon>Portunidae</taxon>
        <taxon>Portuninae</taxon>
        <taxon>Portunus</taxon>
    </lineage>
</organism>